<evidence type="ECO:0000256" key="6">
    <source>
        <dbReference type="ARBA" id="ARBA00022989"/>
    </source>
</evidence>
<keyword evidence="2" id="KW-0813">Transport</keyword>
<evidence type="ECO:0000256" key="8">
    <source>
        <dbReference type="SAM" id="Phobius"/>
    </source>
</evidence>
<keyword evidence="4" id="KW-0547">Nucleotide-binding</keyword>
<evidence type="ECO:0000256" key="2">
    <source>
        <dbReference type="ARBA" id="ARBA00022448"/>
    </source>
</evidence>
<dbReference type="InterPro" id="IPR015856">
    <property type="entry name" value="ABC_transpr_CbiO/EcfA_su"/>
</dbReference>
<evidence type="ECO:0000313" key="12">
    <source>
        <dbReference type="Proteomes" id="UP001434337"/>
    </source>
</evidence>
<dbReference type="InterPro" id="IPR039421">
    <property type="entry name" value="Type_1_exporter"/>
</dbReference>
<evidence type="ECO:0000313" key="11">
    <source>
        <dbReference type="EMBL" id="WZX00148.1"/>
    </source>
</evidence>
<dbReference type="InterPro" id="IPR027417">
    <property type="entry name" value="P-loop_NTPase"/>
</dbReference>
<feature type="domain" description="ABC transporter" evidence="9">
    <location>
        <begin position="325"/>
        <end position="542"/>
    </location>
</feature>
<keyword evidence="5" id="KW-0067">ATP-binding</keyword>
<dbReference type="PROSITE" id="PS50929">
    <property type="entry name" value="ABC_TM1F"/>
    <property type="match status" value="1"/>
</dbReference>
<dbReference type="Pfam" id="PF00005">
    <property type="entry name" value="ABC_tran"/>
    <property type="match status" value="1"/>
</dbReference>
<evidence type="ECO:0000256" key="4">
    <source>
        <dbReference type="ARBA" id="ARBA00022741"/>
    </source>
</evidence>
<dbReference type="EMBL" id="CP115965">
    <property type="protein sequence ID" value="WZX00148.1"/>
    <property type="molecule type" value="Genomic_DNA"/>
</dbReference>
<evidence type="ECO:0000256" key="5">
    <source>
        <dbReference type="ARBA" id="ARBA00022840"/>
    </source>
</evidence>
<dbReference type="Gene3D" id="1.20.1560.10">
    <property type="entry name" value="ABC transporter type 1, transmembrane domain"/>
    <property type="match status" value="1"/>
</dbReference>
<proteinExistence type="predicted"/>
<evidence type="ECO:0000259" key="9">
    <source>
        <dbReference type="PROSITE" id="PS50893"/>
    </source>
</evidence>
<dbReference type="InterPro" id="IPR003439">
    <property type="entry name" value="ABC_transporter-like_ATP-bd"/>
</dbReference>
<dbReference type="NCBIfam" id="TIGR01194">
    <property type="entry name" value="cyc_pep_trnsptr"/>
    <property type="match status" value="1"/>
</dbReference>
<feature type="transmembrane region" description="Helical" evidence="8">
    <location>
        <begin position="149"/>
        <end position="168"/>
    </location>
</feature>
<sequence length="542" mass="58652">MVELLRFLARSAPRNFAFATVFGVLGGALGAGLIVVVNEGLRSNGVIPASLPWLFAVVVVASVTTRTVAQAIVHRVSHRSIVRLRRDLIDAMLGARLRRVEEVGQASVYSALADDVVLVANALPGIPLVIAGAAFVTVTLVYLLVVSPLVGLATAIAIALGVALYLAWSVRGTRHLTAARIEQDALFTAFKEVTEGVKELKLNAERRRLIAGRMLDRTAEVHRRESVTGLTLFLGAGASGQLVFYALLGVLMFGPLGLPWEVVSGTVLVLLFAVSSLDAVLTWVPTLAKGAVALEGMRGRAAALSEGVDEGAAPVTGAFAAWDRISYEGIHHTYPGPRNERFVLGPLDFTLERGEVVLISGPNGSGKTTLAKLVTGLYLPEEGRIAVDGTPVDEVHLAEFRSLFSAIYADFQVFETLVGLPGAGDADRVQHYLERLQLADRVRLRPDGTWSTTKLSTGQRKRLALVCVLLEDRDICLFDEWAADQDPVFKEVFYRELLPELKQRGKTVVAITHDDRYFGAGDRLLRIENGRIEGARTYEPSC</sequence>
<dbReference type="InterPro" id="IPR005898">
    <property type="entry name" value="Cyc_pep_transpt_SyrD/YojI"/>
</dbReference>
<dbReference type="PANTHER" id="PTHR24221:SF654">
    <property type="entry name" value="ATP-BINDING CASSETTE SUB-FAMILY B MEMBER 6"/>
    <property type="match status" value="1"/>
</dbReference>
<name>A0ABZ3CBH2_9ACTN</name>
<dbReference type="RefSeq" id="WP_342373528.1">
    <property type="nucleotide sequence ID" value="NZ_CP115965.1"/>
</dbReference>
<evidence type="ECO:0000256" key="3">
    <source>
        <dbReference type="ARBA" id="ARBA00022692"/>
    </source>
</evidence>
<organism evidence="11 12">
    <name type="scientific">Propioniciclava soli</name>
    <dbReference type="NCBI Taxonomy" id="2775081"/>
    <lineage>
        <taxon>Bacteria</taxon>
        <taxon>Bacillati</taxon>
        <taxon>Actinomycetota</taxon>
        <taxon>Actinomycetes</taxon>
        <taxon>Propionibacteriales</taxon>
        <taxon>Propionibacteriaceae</taxon>
        <taxon>Propioniciclava</taxon>
    </lineage>
</organism>
<reference evidence="11 12" key="1">
    <citation type="journal article" date="2023" name="Environ Microbiome">
        <title>A coral-associated actinobacterium mitigates coral bleaching under heat stress.</title>
        <authorList>
            <person name="Li J."/>
            <person name="Zou Y."/>
            <person name="Li Q."/>
            <person name="Zhang J."/>
            <person name="Bourne D.G."/>
            <person name="Lyu Y."/>
            <person name="Liu C."/>
            <person name="Zhang S."/>
        </authorList>
    </citation>
    <scope>NUCLEOTIDE SEQUENCE [LARGE SCALE GENOMIC DNA]</scope>
    <source>
        <strain evidence="11 12">SCSIO 13291</strain>
    </source>
</reference>
<protein>
    <submittedName>
        <fullName evidence="11">Cyclic peptide export ABC transporter</fullName>
    </submittedName>
</protein>
<keyword evidence="3 8" id="KW-0812">Transmembrane</keyword>
<dbReference type="SUPFAM" id="SSF90123">
    <property type="entry name" value="ABC transporter transmembrane region"/>
    <property type="match status" value="1"/>
</dbReference>
<dbReference type="PROSITE" id="PS50893">
    <property type="entry name" value="ABC_TRANSPORTER_2"/>
    <property type="match status" value="1"/>
</dbReference>
<feature type="transmembrane region" description="Helical" evidence="8">
    <location>
        <begin position="16"/>
        <end position="37"/>
    </location>
</feature>
<dbReference type="InterPro" id="IPR036640">
    <property type="entry name" value="ABC1_TM_sf"/>
</dbReference>
<keyword evidence="7 8" id="KW-0472">Membrane</keyword>
<evidence type="ECO:0000256" key="1">
    <source>
        <dbReference type="ARBA" id="ARBA00004651"/>
    </source>
</evidence>
<comment type="subcellular location">
    <subcellularLocation>
        <location evidence="1">Cell membrane</location>
        <topology evidence="1">Multi-pass membrane protein</topology>
    </subcellularLocation>
</comment>
<accession>A0ABZ3CBH2</accession>
<feature type="transmembrane region" description="Helical" evidence="8">
    <location>
        <begin position="116"/>
        <end position="143"/>
    </location>
</feature>
<dbReference type="PANTHER" id="PTHR24221">
    <property type="entry name" value="ATP-BINDING CASSETTE SUB-FAMILY B"/>
    <property type="match status" value="1"/>
</dbReference>
<evidence type="ECO:0000256" key="7">
    <source>
        <dbReference type="ARBA" id="ARBA00023136"/>
    </source>
</evidence>
<feature type="domain" description="ABC transmembrane type-1" evidence="10">
    <location>
        <begin position="16"/>
        <end position="254"/>
    </location>
</feature>
<feature type="transmembrane region" description="Helical" evidence="8">
    <location>
        <begin position="232"/>
        <end position="254"/>
    </location>
</feature>
<feature type="transmembrane region" description="Helical" evidence="8">
    <location>
        <begin position="266"/>
        <end position="288"/>
    </location>
</feature>
<dbReference type="SMART" id="SM00382">
    <property type="entry name" value="AAA"/>
    <property type="match status" value="1"/>
</dbReference>
<dbReference type="InterPro" id="IPR003593">
    <property type="entry name" value="AAA+_ATPase"/>
</dbReference>
<dbReference type="CDD" id="cd03225">
    <property type="entry name" value="ABC_cobalt_CbiO_domain1"/>
    <property type="match status" value="1"/>
</dbReference>
<keyword evidence="12" id="KW-1185">Reference proteome</keyword>
<dbReference type="Gene3D" id="3.40.50.300">
    <property type="entry name" value="P-loop containing nucleotide triphosphate hydrolases"/>
    <property type="match status" value="1"/>
</dbReference>
<dbReference type="InterPro" id="IPR011527">
    <property type="entry name" value="ABC1_TM_dom"/>
</dbReference>
<gene>
    <name evidence="11" type="ORF">PCC79_08200</name>
</gene>
<evidence type="ECO:0000259" key="10">
    <source>
        <dbReference type="PROSITE" id="PS50929"/>
    </source>
</evidence>
<keyword evidence="6 8" id="KW-1133">Transmembrane helix</keyword>
<dbReference type="SUPFAM" id="SSF52540">
    <property type="entry name" value="P-loop containing nucleoside triphosphate hydrolases"/>
    <property type="match status" value="1"/>
</dbReference>
<dbReference type="Proteomes" id="UP001434337">
    <property type="component" value="Chromosome"/>
</dbReference>